<protein>
    <submittedName>
        <fullName evidence="1">Uncharacterized protein</fullName>
    </submittedName>
</protein>
<accession>A0A518FGG6</accession>
<evidence type="ECO:0000313" key="1">
    <source>
        <dbReference type="EMBL" id="QDV15419.1"/>
    </source>
</evidence>
<proteinExistence type="predicted"/>
<dbReference type="Proteomes" id="UP000320839">
    <property type="component" value="Chromosome"/>
</dbReference>
<name>A0A518FGG6_9PLAN</name>
<organism evidence="1 2">
    <name type="scientific">Gimesia panareensis</name>
    <dbReference type="NCBI Taxonomy" id="2527978"/>
    <lineage>
        <taxon>Bacteria</taxon>
        <taxon>Pseudomonadati</taxon>
        <taxon>Planctomycetota</taxon>
        <taxon>Planctomycetia</taxon>
        <taxon>Planctomycetales</taxon>
        <taxon>Planctomycetaceae</taxon>
        <taxon>Gimesia</taxon>
    </lineage>
</organism>
<dbReference type="EMBL" id="CP036317">
    <property type="protein sequence ID" value="QDV15419.1"/>
    <property type="molecule type" value="Genomic_DNA"/>
</dbReference>
<evidence type="ECO:0000313" key="2">
    <source>
        <dbReference type="Proteomes" id="UP000320839"/>
    </source>
</evidence>
<reference evidence="1 2" key="1">
    <citation type="submission" date="2019-02" db="EMBL/GenBank/DDBJ databases">
        <title>Deep-cultivation of Planctomycetes and their phenomic and genomic characterization uncovers novel biology.</title>
        <authorList>
            <person name="Wiegand S."/>
            <person name="Jogler M."/>
            <person name="Boedeker C."/>
            <person name="Pinto D."/>
            <person name="Vollmers J."/>
            <person name="Rivas-Marin E."/>
            <person name="Kohn T."/>
            <person name="Peeters S.H."/>
            <person name="Heuer A."/>
            <person name="Rast P."/>
            <person name="Oberbeckmann S."/>
            <person name="Bunk B."/>
            <person name="Jeske O."/>
            <person name="Meyerdierks A."/>
            <person name="Storesund J.E."/>
            <person name="Kallscheuer N."/>
            <person name="Luecker S."/>
            <person name="Lage O.M."/>
            <person name="Pohl T."/>
            <person name="Merkel B.J."/>
            <person name="Hornburger P."/>
            <person name="Mueller R.-W."/>
            <person name="Bruemmer F."/>
            <person name="Labrenz M."/>
            <person name="Spormann A.M."/>
            <person name="Op den Camp H."/>
            <person name="Overmann J."/>
            <person name="Amann R."/>
            <person name="Jetten M.S.M."/>
            <person name="Mascher T."/>
            <person name="Medema M.H."/>
            <person name="Devos D.P."/>
            <person name="Kaster A.-K."/>
            <person name="Ovreas L."/>
            <person name="Rohde M."/>
            <person name="Galperin M.Y."/>
            <person name="Jogler C."/>
        </authorList>
    </citation>
    <scope>NUCLEOTIDE SEQUENCE [LARGE SCALE GENOMIC DNA]</scope>
    <source>
        <strain evidence="1 2">Pan153</strain>
    </source>
</reference>
<dbReference type="AlphaFoldDB" id="A0A518FGG6"/>
<sequence>MEGSVLNCLYFDHCWRANSATHHLYVFNQIRELVMDVCFGNFRWLSHCRVSRDWQAFSSTDGLDFVEGRTGVKRSYAGSGSRSGFMRC</sequence>
<gene>
    <name evidence="1" type="ORF">Pan153_00330</name>
</gene>